<dbReference type="GO" id="GO:0031625">
    <property type="term" value="F:ubiquitin protein ligase binding"/>
    <property type="evidence" value="ECO:0007669"/>
    <property type="project" value="InterPro"/>
</dbReference>
<evidence type="ECO:0000256" key="4">
    <source>
        <dbReference type="ARBA" id="ARBA00022843"/>
    </source>
</evidence>
<proteinExistence type="inferred from homology"/>
<dbReference type="PROSITE" id="PS50069">
    <property type="entry name" value="CULLIN_2"/>
    <property type="match status" value="1"/>
</dbReference>
<evidence type="ECO:0000256" key="3">
    <source>
        <dbReference type="ARBA" id="ARBA00022786"/>
    </source>
</evidence>
<evidence type="ECO:0000256" key="1">
    <source>
        <dbReference type="ARBA" id="ARBA00006019"/>
    </source>
</evidence>
<dbReference type="InterPro" id="IPR016159">
    <property type="entry name" value="Cullin_repeat-like_dom_sf"/>
</dbReference>
<evidence type="ECO:0000256" key="5">
    <source>
        <dbReference type="PROSITE-ProRule" id="PRU00330"/>
    </source>
</evidence>
<keyword evidence="8" id="KW-1185">Reference proteome</keyword>
<dbReference type="FunFam" id="1.20.1310.10:FF:000001">
    <property type="entry name" value="Cullin 3"/>
    <property type="match status" value="1"/>
</dbReference>
<dbReference type="GO" id="GO:0006511">
    <property type="term" value="P:ubiquitin-dependent protein catabolic process"/>
    <property type="evidence" value="ECO:0007669"/>
    <property type="project" value="InterPro"/>
</dbReference>
<accession>A0A0K0FM76</accession>
<dbReference type="InterPro" id="IPR001373">
    <property type="entry name" value="Cullin_N"/>
</dbReference>
<dbReference type="Gene3D" id="1.10.10.10">
    <property type="entry name" value="Winged helix-like DNA-binding domain superfamily/Winged helix DNA-binding domain"/>
    <property type="match status" value="1"/>
</dbReference>
<evidence type="ECO:0000259" key="7">
    <source>
        <dbReference type="PROSITE" id="PS50069"/>
    </source>
</evidence>
<evidence type="ECO:0000313" key="8">
    <source>
        <dbReference type="Proteomes" id="UP000035680"/>
    </source>
</evidence>
<dbReference type="InterPro" id="IPR016158">
    <property type="entry name" value="Cullin_homology"/>
</dbReference>
<dbReference type="Pfam" id="PF00888">
    <property type="entry name" value="Cullin"/>
    <property type="match status" value="1"/>
</dbReference>
<dbReference type="SUPFAM" id="SSF74788">
    <property type="entry name" value="Cullin repeat-like"/>
    <property type="match status" value="1"/>
</dbReference>
<dbReference type="InterPro" id="IPR036317">
    <property type="entry name" value="Cullin_homology_sf"/>
</dbReference>
<dbReference type="FunFam" id="1.20.1310.10:FF:000002">
    <property type="entry name" value="cullin-3 isoform X1"/>
    <property type="match status" value="1"/>
</dbReference>
<dbReference type="Gene3D" id="1.20.1310.10">
    <property type="entry name" value="Cullin Repeats"/>
    <property type="match status" value="4"/>
</dbReference>
<dbReference type="SUPFAM" id="SSF75632">
    <property type="entry name" value="Cullin homology domain"/>
    <property type="match status" value="1"/>
</dbReference>
<dbReference type="InterPro" id="IPR036388">
    <property type="entry name" value="WH-like_DNA-bd_sf"/>
</dbReference>
<dbReference type="SUPFAM" id="SSF46785">
    <property type="entry name" value="Winged helix' DNA-binding domain"/>
    <property type="match status" value="1"/>
</dbReference>
<dbReference type="InterPro" id="IPR036390">
    <property type="entry name" value="WH_DNA-bd_sf"/>
</dbReference>
<evidence type="ECO:0000256" key="2">
    <source>
        <dbReference type="ARBA" id="ARBA00022499"/>
    </source>
</evidence>
<dbReference type="InterPro" id="IPR045093">
    <property type="entry name" value="Cullin"/>
</dbReference>
<keyword evidence="3" id="KW-0833">Ubl conjugation pathway</keyword>
<dbReference type="SMART" id="SM00884">
    <property type="entry name" value="Cullin_Nedd8"/>
    <property type="match status" value="1"/>
</dbReference>
<dbReference type="Pfam" id="PF26557">
    <property type="entry name" value="Cullin_AB"/>
    <property type="match status" value="1"/>
</dbReference>
<dbReference type="Pfam" id="PF10557">
    <property type="entry name" value="Cullin_Nedd8"/>
    <property type="match status" value="1"/>
</dbReference>
<dbReference type="STRING" id="75913.A0A0K0FM76"/>
<name>A0A0K0FM76_STRVS</name>
<reference evidence="9" key="2">
    <citation type="submission" date="2015-08" db="UniProtKB">
        <authorList>
            <consortium name="WormBaseParasite"/>
        </authorList>
    </citation>
    <scope>IDENTIFICATION</scope>
</reference>
<protein>
    <submittedName>
        <fullName evidence="9">Cullin-3 (inferred by orthology to a D. melanogaster protein)</fullName>
    </submittedName>
</protein>
<dbReference type="AlphaFoldDB" id="A0A0K0FM76"/>
<keyword evidence="2" id="KW-1017">Isopeptide bond</keyword>
<dbReference type="SMART" id="SM00182">
    <property type="entry name" value="CULLIN"/>
    <property type="match status" value="1"/>
</dbReference>
<dbReference type="Gene3D" id="3.30.230.130">
    <property type="entry name" value="Cullin, Chain C, Domain 2"/>
    <property type="match status" value="1"/>
</dbReference>
<dbReference type="PANTHER" id="PTHR11932">
    <property type="entry name" value="CULLIN"/>
    <property type="match status" value="1"/>
</dbReference>
<sequence>MRIRSFQPVSDPTQHIQSWDLLRKAITEILNQNNSGLSFEELYRNAYVMVLSKHGDKLYNGLKLTLENHVKQRVLQRLNDSWNDNFLGTLNKLWSEHSIAMHLIRDILMYMDRVYIPNSGHPGIYITGIQTFRKYVLEQPNVADNLSNIILSMVKSERNNEFIDKVALKDACKMLLHMGNSSDRSLYEQLFEKEFLKDTKIYYEHKSQKMLMDNSADLYVEKVQEILKKECEFAELYLDKVTEKKLMQDLNEVLVKNHIHTIINMENSGMLYLLKNDMLPQLANMYNLFKNVPTGIENTVKCLSQYVRETGEYYVNSFDKVGEDGQTIVTPVKLIENLIGLRDRCENFLINAFHRDEQIKRSLVEDFEYFVNLSRKTPEYLSLYIDDRLKKHLKEQEGDIEAATSKAMILFKYIVDKDMFETYYRKHLSRRLLNSKSALDYSEKHVVDKIKHECGGSFTSKMDGMFQDIESAQLIQTTYKEYCQNNPSSSGIDLTIRVLKPINWPSSIGEEVVNIPPELTSAFNHFNSFYTHKFKNRKLMLHWGLGNAELKVTFYNKSKNNDDKSQLENGNGGSSSTRKETKILIVSTTIMLMLLEFNKSERLSFKELKDSTKLPEKDLKRALMSVSMGKASQRILIRAVGTGKEIQHTDEFIINDNFTSKFAKIRITSVTGKTEVENENERKKTKEVLEGDRKAEIDAAIVRVMKARKSFNHNNLITEVTNVLCKRFRPEISTIKKCIEGLIERDFLKRNEKDNKTYEYVA</sequence>
<dbReference type="FunFam" id="1.10.10.10:FF:000014">
    <property type="entry name" value="Cullin 1"/>
    <property type="match status" value="1"/>
</dbReference>
<dbReference type="InterPro" id="IPR019559">
    <property type="entry name" value="Cullin_neddylation_domain"/>
</dbReference>
<dbReference type="Proteomes" id="UP000035680">
    <property type="component" value="Unassembled WGS sequence"/>
</dbReference>
<dbReference type="WBParaSite" id="SVE_1010300.1">
    <property type="protein sequence ID" value="SVE_1010300.1"/>
    <property type="gene ID" value="SVE_1010300"/>
</dbReference>
<feature type="domain" description="Cullin family profile" evidence="7">
    <location>
        <begin position="376"/>
        <end position="627"/>
    </location>
</feature>
<organism evidence="8 9">
    <name type="scientific">Strongyloides venezuelensis</name>
    <name type="common">Threadworm</name>
    <dbReference type="NCBI Taxonomy" id="75913"/>
    <lineage>
        <taxon>Eukaryota</taxon>
        <taxon>Metazoa</taxon>
        <taxon>Ecdysozoa</taxon>
        <taxon>Nematoda</taxon>
        <taxon>Chromadorea</taxon>
        <taxon>Rhabditida</taxon>
        <taxon>Tylenchina</taxon>
        <taxon>Panagrolaimomorpha</taxon>
        <taxon>Strongyloidoidea</taxon>
        <taxon>Strongyloididae</taxon>
        <taxon>Strongyloides</taxon>
    </lineage>
</organism>
<dbReference type="InterPro" id="IPR059120">
    <property type="entry name" value="Cullin-like_AB"/>
</dbReference>
<keyword evidence="4" id="KW-0832">Ubl conjugation</keyword>
<reference evidence="8" key="1">
    <citation type="submission" date="2014-07" db="EMBL/GenBank/DDBJ databases">
        <authorList>
            <person name="Martin A.A"/>
            <person name="De Silva N."/>
        </authorList>
    </citation>
    <scope>NUCLEOTIDE SEQUENCE</scope>
</reference>
<evidence type="ECO:0000256" key="6">
    <source>
        <dbReference type="RuleBase" id="RU003829"/>
    </source>
</evidence>
<dbReference type="FunFam" id="1.20.1310.10:FF:000006">
    <property type="entry name" value="Cullin 3"/>
    <property type="match status" value="1"/>
</dbReference>
<comment type="similarity">
    <text evidence="1 5 6">Belongs to the cullin family.</text>
</comment>
<evidence type="ECO:0000313" key="9">
    <source>
        <dbReference type="WBParaSite" id="SVE_1010300.1"/>
    </source>
</evidence>